<comment type="catalytic activity">
    <reaction evidence="15">
        <text>2 reduced [2Fe-2S]-[ferredoxin] + NADP(+) + H(+) = 2 oxidized [2Fe-2S]-[ferredoxin] + NADPH</text>
        <dbReference type="Rhea" id="RHEA:20125"/>
        <dbReference type="Rhea" id="RHEA-COMP:10000"/>
        <dbReference type="Rhea" id="RHEA-COMP:10001"/>
        <dbReference type="ChEBI" id="CHEBI:15378"/>
        <dbReference type="ChEBI" id="CHEBI:33737"/>
        <dbReference type="ChEBI" id="CHEBI:33738"/>
        <dbReference type="ChEBI" id="CHEBI:57783"/>
        <dbReference type="ChEBI" id="CHEBI:58349"/>
        <dbReference type="EC" id="1.18.1.2"/>
    </reaction>
</comment>
<dbReference type="Gene3D" id="2.40.30.10">
    <property type="entry name" value="Translation factors"/>
    <property type="match status" value="1"/>
</dbReference>
<dbReference type="STRING" id="1005057.BUAMB_554"/>
<dbReference type="PROSITE" id="PS51384">
    <property type="entry name" value="FAD_FR"/>
    <property type="match status" value="1"/>
</dbReference>
<dbReference type="InterPro" id="IPR008333">
    <property type="entry name" value="Cbr1-like_FAD-bd_dom"/>
</dbReference>
<dbReference type="InterPro" id="IPR017927">
    <property type="entry name" value="FAD-bd_FR_type"/>
</dbReference>
<dbReference type="EC" id="1.18.1.2" evidence="4"/>
<dbReference type="InterPro" id="IPR001433">
    <property type="entry name" value="OxRdtase_FAD/NAD-bd"/>
</dbReference>
<proteinExistence type="inferred from homology"/>
<dbReference type="KEGG" id="buh:BUAMB_554"/>
<evidence type="ECO:0000256" key="3">
    <source>
        <dbReference type="ARBA" id="ARBA00012872"/>
    </source>
</evidence>
<reference evidence="17 18" key="1">
    <citation type="journal article" date="2011" name="PLoS Genet.">
        <title>Sequence conservation and functional constraint on intergenic spacers in reduced genomes of the obligate symbiont buchnera.</title>
        <authorList>
            <person name="Degnan P.H."/>
            <person name="Ochman H."/>
            <person name="Moran N.A."/>
        </authorList>
    </citation>
    <scope>NUCLEOTIDE SEQUENCE [LARGE SCALE GENOMIC DNA]</scope>
    <source>
        <strain evidence="17 18">Ua</strain>
    </source>
</reference>
<feature type="domain" description="FAD-binding FR-type" evidence="16">
    <location>
        <begin position="2"/>
        <end position="106"/>
    </location>
</feature>
<dbReference type="SUPFAM" id="SSF63380">
    <property type="entry name" value="Riboflavin synthase domain-like"/>
    <property type="match status" value="1"/>
</dbReference>
<evidence type="ECO:0000256" key="5">
    <source>
        <dbReference type="ARBA" id="ARBA00020327"/>
    </source>
</evidence>
<keyword evidence="9" id="KW-0521">NADP</keyword>
<name>G2LQ56_BUCUM</name>
<keyword evidence="8" id="KW-0274">FAD</keyword>
<keyword evidence="6" id="KW-0285">Flavoprotein</keyword>
<dbReference type="eggNOG" id="COG1018">
    <property type="taxonomic scope" value="Bacteria"/>
</dbReference>
<dbReference type="GO" id="GO:0000166">
    <property type="term" value="F:nucleotide binding"/>
    <property type="evidence" value="ECO:0007669"/>
    <property type="project" value="UniProtKB-KW"/>
</dbReference>
<dbReference type="InterPro" id="IPR039261">
    <property type="entry name" value="FNR_nucleotide-bd"/>
</dbReference>
<evidence type="ECO:0000256" key="7">
    <source>
        <dbReference type="ARBA" id="ARBA00022741"/>
    </source>
</evidence>
<evidence type="ECO:0000259" key="16">
    <source>
        <dbReference type="PROSITE" id="PS51384"/>
    </source>
</evidence>
<evidence type="ECO:0000256" key="6">
    <source>
        <dbReference type="ARBA" id="ARBA00022630"/>
    </source>
</evidence>
<comment type="catalytic activity">
    <reaction evidence="14">
        <text>reduced [flavodoxin] + NADP(+) = oxidized [flavodoxin] + NADPH + 2 H(+)</text>
        <dbReference type="Rhea" id="RHEA:50756"/>
        <dbReference type="Rhea" id="RHEA-COMP:10622"/>
        <dbReference type="Rhea" id="RHEA-COMP:10623"/>
        <dbReference type="ChEBI" id="CHEBI:15378"/>
        <dbReference type="ChEBI" id="CHEBI:57618"/>
        <dbReference type="ChEBI" id="CHEBI:57783"/>
        <dbReference type="ChEBI" id="CHEBI:58210"/>
        <dbReference type="ChEBI" id="CHEBI:58349"/>
        <dbReference type="EC" id="1.19.1.1"/>
    </reaction>
</comment>
<dbReference type="PANTHER" id="PTHR47878">
    <property type="entry name" value="OXIDOREDUCTASE FAD/NAD(P)-BINDING DOMAIN PROTEIN"/>
    <property type="match status" value="1"/>
</dbReference>
<dbReference type="CDD" id="cd06195">
    <property type="entry name" value="FNR1"/>
    <property type="match status" value="1"/>
</dbReference>
<keyword evidence="7" id="KW-0547">Nucleotide-binding</keyword>
<keyword evidence="10" id="KW-0560">Oxidoreductase</keyword>
<dbReference type="InterPro" id="IPR017938">
    <property type="entry name" value="Riboflavin_synthase-like_b-brl"/>
</dbReference>
<organism evidence="17 18">
    <name type="scientific">Buchnera aphidicola str. Ua</name>
    <name type="common">Uroleucon ambrosiae</name>
    <dbReference type="NCBI Taxonomy" id="1005057"/>
    <lineage>
        <taxon>Bacteria</taxon>
        <taxon>Pseudomonadati</taxon>
        <taxon>Pseudomonadota</taxon>
        <taxon>Gammaproteobacteria</taxon>
        <taxon>Enterobacterales</taxon>
        <taxon>Erwiniaceae</taxon>
        <taxon>Buchnera</taxon>
    </lineage>
</organism>
<accession>G2LQ56</accession>
<evidence type="ECO:0000256" key="8">
    <source>
        <dbReference type="ARBA" id="ARBA00022827"/>
    </source>
</evidence>
<dbReference type="HOGENOM" id="CLU_003827_3_0_6"/>
<evidence type="ECO:0000256" key="13">
    <source>
        <dbReference type="ARBA" id="ARBA00030173"/>
    </source>
</evidence>
<dbReference type="Pfam" id="PF00970">
    <property type="entry name" value="FAD_binding_6"/>
    <property type="match status" value="1"/>
</dbReference>
<evidence type="ECO:0000256" key="15">
    <source>
        <dbReference type="ARBA" id="ARBA00047776"/>
    </source>
</evidence>
<dbReference type="InterPro" id="IPR033892">
    <property type="entry name" value="FNR_bac"/>
</dbReference>
<evidence type="ECO:0000256" key="2">
    <source>
        <dbReference type="ARBA" id="ARBA00008312"/>
    </source>
</evidence>
<dbReference type="InterPro" id="IPR051930">
    <property type="entry name" value="FNR_type-1"/>
</dbReference>
<evidence type="ECO:0000256" key="12">
    <source>
        <dbReference type="ARBA" id="ARBA00030000"/>
    </source>
</evidence>
<evidence type="ECO:0000256" key="9">
    <source>
        <dbReference type="ARBA" id="ARBA00022857"/>
    </source>
</evidence>
<evidence type="ECO:0000256" key="10">
    <source>
        <dbReference type="ARBA" id="ARBA00023002"/>
    </source>
</evidence>
<comment type="similarity">
    <text evidence="2">Belongs to the ferredoxin--NADP reductase type 1 family.</text>
</comment>
<dbReference type="AlphaFoldDB" id="G2LQ56"/>
<dbReference type="GO" id="GO:0042167">
    <property type="term" value="P:heme catabolic process"/>
    <property type="evidence" value="ECO:0007669"/>
    <property type="project" value="TreeGrafter"/>
</dbReference>
<evidence type="ECO:0000256" key="1">
    <source>
        <dbReference type="ARBA" id="ARBA00001974"/>
    </source>
</evidence>
<dbReference type="Pfam" id="PF00175">
    <property type="entry name" value="NAD_binding_1"/>
    <property type="match status" value="1"/>
</dbReference>
<dbReference type="EC" id="1.19.1.1" evidence="3"/>
<comment type="cofactor">
    <cofactor evidence="1">
        <name>FAD</name>
        <dbReference type="ChEBI" id="CHEBI:57692"/>
    </cofactor>
</comment>
<gene>
    <name evidence="17" type="primary">fpr</name>
    <name evidence="17" type="ORF">BUAMB_554</name>
</gene>
<dbReference type="OrthoDB" id="9784483at2"/>
<dbReference type="Gene3D" id="3.40.50.80">
    <property type="entry name" value="Nucleotide-binding domain of ferredoxin-NADP reductase (FNR) module"/>
    <property type="match status" value="1"/>
</dbReference>
<dbReference type="RefSeq" id="WP_014500245.1">
    <property type="nucleotide sequence ID" value="NC_017259.1"/>
</dbReference>
<dbReference type="EMBL" id="CP002648">
    <property type="protein sequence ID" value="AEO08343.1"/>
    <property type="molecule type" value="Genomic_DNA"/>
</dbReference>
<dbReference type="GO" id="GO:0004324">
    <property type="term" value="F:ferredoxin-NADP+ reductase activity"/>
    <property type="evidence" value="ECO:0007669"/>
    <property type="project" value="UniProtKB-EC"/>
</dbReference>
<dbReference type="SUPFAM" id="SSF52343">
    <property type="entry name" value="Ferredoxin reductase-like, C-terminal NADP-linked domain"/>
    <property type="match status" value="1"/>
</dbReference>
<dbReference type="PANTHER" id="PTHR47878:SF1">
    <property type="entry name" value="FLAVODOXIN_FERREDOXIN--NADP REDUCTASE"/>
    <property type="match status" value="1"/>
</dbReference>
<evidence type="ECO:0000313" key="18">
    <source>
        <dbReference type="Proteomes" id="UP000006139"/>
    </source>
</evidence>
<evidence type="ECO:0000313" key="17">
    <source>
        <dbReference type="EMBL" id="AEO08343.1"/>
    </source>
</evidence>
<dbReference type="GO" id="GO:0034599">
    <property type="term" value="P:cellular response to oxidative stress"/>
    <property type="evidence" value="ECO:0007669"/>
    <property type="project" value="TreeGrafter"/>
</dbReference>
<protein>
    <recommendedName>
        <fullName evidence="5">Flavodoxin/ferredoxin--NADP reductase</fullName>
        <ecNumber evidence="4">1.18.1.2</ecNumber>
        <ecNumber evidence="3">1.19.1.1</ecNumber>
    </recommendedName>
    <alternativeName>
        <fullName evidence="13">Ferredoxin (flavodoxin):NADP(+) oxidoreductase</fullName>
    </alternativeName>
    <alternativeName>
        <fullName evidence="11">Ferredoxin--NADP reductase</fullName>
    </alternativeName>
    <alternativeName>
        <fullName evidence="12">Flavodoxin--NADP reductase</fullName>
    </alternativeName>
</protein>
<dbReference type="PATRIC" id="fig|1005057.4.peg.532"/>
<evidence type="ECO:0000256" key="4">
    <source>
        <dbReference type="ARBA" id="ARBA00013223"/>
    </source>
</evidence>
<sequence>MNPWIIANVLAIKKWTNNLFSLILNASIDPFYAGQFNKLSVYDDTNVTNRNRIQRAYSYLNAPKDKNIEIYIVRVKNGKMSNILYNLKSGDNIFIKQKSFGFFVINEIPDCKNLWMFATGTAIGPYCSILQEGKNLDRFNKIILIHAVRYQHELTYLPLMQELYKQYNGKLNIQTITSQEKNHNSLTGRIPILLQNNILEKKVGLTIQSNTSHVMLCGNPAMIKDTCLFLKNNRNMKKHLRREKGHITLENYW</sequence>
<evidence type="ECO:0000256" key="14">
    <source>
        <dbReference type="ARBA" id="ARBA00047271"/>
    </source>
</evidence>
<dbReference type="Proteomes" id="UP000006139">
    <property type="component" value="Chromosome"/>
</dbReference>
<evidence type="ECO:0000256" key="11">
    <source>
        <dbReference type="ARBA" id="ARBA00029856"/>
    </source>
</evidence>